<protein>
    <submittedName>
        <fullName evidence="1">Uncharacterized protein</fullName>
    </submittedName>
</protein>
<comment type="caution">
    <text evidence="1">The sequence shown here is derived from an EMBL/GenBank/DDBJ whole genome shotgun (WGS) entry which is preliminary data.</text>
</comment>
<proteinExistence type="predicted"/>
<evidence type="ECO:0000313" key="2">
    <source>
        <dbReference type="Proteomes" id="UP001153269"/>
    </source>
</evidence>
<dbReference type="EMBL" id="CADEAL010000830">
    <property type="protein sequence ID" value="CAB1425739.1"/>
    <property type="molecule type" value="Genomic_DNA"/>
</dbReference>
<organism evidence="1 2">
    <name type="scientific">Pleuronectes platessa</name>
    <name type="common">European plaice</name>
    <dbReference type="NCBI Taxonomy" id="8262"/>
    <lineage>
        <taxon>Eukaryota</taxon>
        <taxon>Metazoa</taxon>
        <taxon>Chordata</taxon>
        <taxon>Craniata</taxon>
        <taxon>Vertebrata</taxon>
        <taxon>Euteleostomi</taxon>
        <taxon>Actinopterygii</taxon>
        <taxon>Neopterygii</taxon>
        <taxon>Teleostei</taxon>
        <taxon>Neoteleostei</taxon>
        <taxon>Acanthomorphata</taxon>
        <taxon>Carangaria</taxon>
        <taxon>Pleuronectiformes</taxon>
        <taxon>Pleuronectoidei</taxon>
        <taxon>Pleuronectidae</taxon>
        <taxon>Pleuronectes</taxon>
    </lineage>
</organism>
<dbReference type="AlphaFoldDB" id="A0A9N7U638"/>
<keyword evidence="2" id="KW-1185">Reference proteome</keyword>
<dbReference type="Proteomes" id="UP001153269">
    <property type="component" value="Unassembled WGS sequence"/>
</dbReference>
<gene>
    <name evidence="1" type="ORF">PLEPLA_LOCUS13672</name>
</gene>
<evidence type="ECO:0000313" key="1">
    <source>
        <dbReference type="EMBL" id="CAB1425739.1"/>
    </source>
</evidence>
<accession>A0A9N7U638</accession>
<feature type="non-terminal residue" evidence="1">
    <location>
        <position position="1"/>
    </location>
</feature>
<sequence length="179" mass="19659">RLNGKADTSTLRLAGELRVAIHSEKLEASKLQRRVRVSASWRGIFLEALCEVPAGGDAQARRLDYLSPLHRVNKDAFEKPFSVVLVPPAPGLSMPTQSQSRRTAMEEMHPAGASQRRGEPCLTHAGARRKAPLPVKEEVEVHRLTAKLQTTPSFGFSQVAAIACAQHDPMSPQTPTNHW</sequence>
<name>A0A9N7U638_PLEPL</name>
<reference evidence="1" key="1">
    <citation type="submission" date="2020-03" db="EMBL/GenBank/DDBJ databases">
        <authorList>
            <person name="Weist P."/>
        </authorList>
    </citation>
    <scope>NUCLEOTIDE SEQUENCE</scope>
</reference>